<organism evidence="7">
    <name type="scientific">freshwater metagenome</name>
    <dbReference type="NCBI Taxonomy" id="449393"/>
    <lineage>
        <taxon>unclassified sequences</taxon>
        <taxon>metagenomes</taxon>
        <taxon>ecological metagenomes</taxon>
    </lineage>
</organism>
<dbReference type="EC" id="3.1.3.25" evidence="3"/>
<keyword evidence="5" id="KW-0378">Hydrolase</keyword>
<dbReference type="FunFam" id="3.30.540.10:FF:000003">
    <property type="entry name" value="Inositol-1-monophosphatase"/>
    <property type="match status" value="1"/>
</dbReference>
<dbReference type="PRINTS" id="PR00377">
    <property type="entry name" value="IMPHPHTASES"/>
</dbReference>
<evidence type="ECO:0000256" key="3">
    <source>
        <dbReference type="ARBA" id="ARBA00013106"/>
    </source>
</evidence>
<dbReference type="Gene3D" id="3.40.190.80">
    <property type="match status" value="1"/>
</dbReference>
<sequence>MPAADISTTLLQELSVLAINIAHEAGALLMDRPQDLGATTKTSPTDTVTIMDKRSEKMIIESILQARPDDGFLGEEGAERESKSGVRWIVDPLDGTTNYLYNLPGWCVSIGVQAQDHSGEWSTVVGVVYSPTTLRLYSAIRGAGALLNGATIKCNDPVTLSQSLLATGFGYESARRVRQGEVLAALAGEVRDIRRMGAAALDLCHVASGGVDAFFERGLAPWDHTAGALIAREAGAIVSDLYGGPESAIFTFAAGPALTALLRPKLESLAADR</sequence>
<evidence type="ECO:0000256" key="4">
    <source>
        <dbReference type="ARBA" id="ARBA00022723"/>
    </source>
</evidence>
<evidence type="ECO:0000313" key="8">
    <source>
        <dbReference type="EMBL" id="CAB4840585.1"/>
    </source>
</evidence>
<dbReference type="Pfam" id="PF00459">
    <property type="entry name" value="Inositol_P"/>
    <property type="match status" value="1"/>
</dbReference>
<protein>
    <recommendedName>
        <fullName evidence="3">inositol-phosphate phosphatase</fullName>
        <ecNumber evidence="3">3.1.3.25</ecNumber>
    </recommendedName>
</protein>
<dbReference type="GO" id="GO:0008934">
    <property type="term" value="F:inositol monophosphate 1-phosphatase activity"/>
    <property type="evidence" value="ECO:0007669"/>
    <property type="project" value="InterPro"/>
</dbReference>
<proteinExistence type="predicted"/>
<dbReference type="GO" id="GO:0006020">
    <property type="term" value="P:inositol metabolic process"/>
    <property type="evidence" value="ECO:0007669"/>
    <property type="project" value="TreeGrafter"/>
</dbReference>
<accession>A0A6J6P8Z2</accession>
<dbReference type="SUPFAM" id="SSF56655">
    <property type="entry name" value="Carbohydrate phosphatase"/>
    <property type="match status" value="1"/>
</dbReference>
<dbReference type="GO" id="GO:0046872">
    <property type="term" value="F:metal ion binding"/>
    <property type="evidence" value="ECO:0007669"/>
    <property type="project" value="UniProtKB-KW"/>
</dbReference>
<comment type="catalytic activity">
    <reaction evidence="1">
        <text>a myo-inositol phosphate + H2O = myo-inositol + phosphate</text>
        <dbReference type="Rhea" id="RHEA:24056"/>
        <dbReference type="ChEBI" id="CHEBI:15377"/>
        <dbReference type="ChEBI" id="CHEBI:17268"/>
        <dbReference type="ChEBI" id="CHEBI:43474"/>
        <dbReference type="ChEBI" id="CHEBI:84139"/>
        <dbReference type="EC" id="3.1.3.25"/>
    </reaction>
</comment>
<evidence type="ECO:0000256" key="6">
    <source>
        <dbReference type="ARBA" id="ARBA00022842"/>
    </source>
</evidence>
<gene>
    <name evidence="7" type="ORF">UFOPK2423_00701</name>
    <name evidence="8" type="ORF">UFOPK3266_00165</name>
</gene>
<comment type="cofactor">
    <cofactor evidence="2">
        <name>Mg(2+)</name>
        <dbReference type="ChEBI" id="CHEBI:18420"/>
    </cofactor>
</comment>
<name>A0A6J6P8Z2_9ZZZZ</name>
<dbReference type="InterPro" id="IPR000760">
    <property type="entry name" value="Inositol_monophosphatase-like"/>
</dbReference>
<dbReference type="InterPro" id="IPR020583">
    <property type="entry name" value="Inositol_monoP_metal-BS"/>
</dbReference>
<dbReference type="PROSITE" id="PS00629">
    <property type="entry name" value="IMP_1"/>
    <property type="match status" value="1"/>
</dbReference>
<evidence type="ECO:0000313" key="7">
    <source>
        <dbReference type="EMBL" id="CAB4693015.1"/>
    </source>
</evidence>
<dbReference type="PANTHER" id="PTHR20854">
    <property type="entry name" value="INOSITOL MONOPHOSPHATASE"/>
    <property type="match status" value="1"/>
</dbReference>
<evidence type="ECO:0000256" key="1">
    <source>
        <dbReference type="ARBA" id="ARBA00001033"/>
    </source>
</evidence>
<dbReference type="GO" id="GO:0007165">
    <property type="term" value="P:signal transduction"/>
    <property type="evidence" value="ECO:0007669"/>
    <property type="project" value="TreeGrafter"/>
</dbReference>
<dbReference type="InterPro" id="IPR033942">
    <property type="entry name" value="IMPase"/>
</dbReference>
<keyword evidence="4" id="KW-0479">Metal-binding</keyword>
<dbReference type="CDD" id="cd01639">
    <property type="entry name" value="IMPase"/>
    <property type="match status" value="1"/>
</dbReference>
<evidence type="ECO:0000256" key="5">
    <source>
        <dbReference type="ARBA" id="ARBA00022801"/>
    </source>
</evidence>
<keyword evidence="6" id="KW-0460">Magnesium</keyword>
<dbReference type="EMBL" id="CAEZXN010000012">
    <property type="protein sequence ID" value="CAB4693015.1"/>
    <property type="molecule type" value="Genomic_DNA"/>
</dbReference>
<evidence type="ECO:0000256" key="2">
    <source>
        <dbReference type="ARBA" id="ARBA00001946"/>
    </source>
</evidence>
<reference evidence="7" key="1">
    <citation type="submission" date="2020-05" db="EMBL/GenBank/DDBJ databases">
        <authorList>
            <person name="Chiriac C."/>
            <person name="Salcher M."/>
            <person name="Ghai R."/>
            <person name="Kavagutti S V."/>
        </authorList>
    </citation>
    <scope>NUCLEOTIDE SEQUENCE</scope>
</reference>
<dbReference type="PANTHER" id="PTHR20854:SF4">
    <property type="entry name" value="INOSITOL-1-MONOPHOSPHATASE-RELATED"/>
    <property type="match status" value="1"/>
</dbReference>
<dbReference type="AlphaFoldDB" id="A0A6J6P8Z2"/>
<dbReference type="EMBL" id="CAFBAA010000002">
    <property type="protein sequence ID" value="CAB4840585.1"/>
    <property type="molecule type" value="Genomic_DNA"/>
</dbReference>
<dbReference type="Gene3D" id="3.30.540.10">
    <property type="entry name" value="Fructose-1,6-Bisphosphatase, subunit A, domain 1"/>
    <property type="match status" value="1"/>
</dbReference>